<dbReference type="Gene3D" id="1.25.40.20">
    <property type="entry name" value="Ankyrin repeat-containing domain"/>
    <property type="match status" value="1"/>
</dbReference>
<dbReference type="SUPFAM" id="SSF48403">
    <property type="entry name" value="Ankyrin repeat"/>
    <property type="match status" value="1"/>
</dbReference>
<dbReference type="InterPro" id="IPR052050">
    <property type="entry name" value="SecEffector_AnkRepeat"/>
</dbReference>
<dbReference type="EMBL" id="JADGIZ020000004">
    <property type="protein sequence ID" value="KAL2919064.1"/>
    <property type="molecule type" value="Genomic_DNA"/>
</dbReference>
<dbReference type="Proteomes" id="UP001527925">
    <property type="component" value="Unassembled WGS sequence"/>
</dbReference>
<evidence type="ECO:0008006" key="4">
    <source>
        <dbReference type="Google" id="ProtNLM"/>
    </source>
</evidence>
<evidence type="ECO:0000313" key="3">
    <source>
        <dbReference type="Proteomes" id="UP001527925"/>
    </source>
</evidence>
<dbReference type="InterPro" id="IPR036770">
    <property type="entry name" value="Ankyrin_rpt-contain_sf"/>
</dbReference>
<keyword evidence="3" id="KW-1185">Reference proteome</keyword>
<evidence type="ECO:0000313" key="2">
    <source>
        <dbReference type="EMBL" id="KAL2919064.1"/>
    </source>
</evidence>
<proteinExistence type="predicted"/>
<protein>
    <recommendedName>
        <fullName evidence="4">Ankyrin repeat protein</fullName>
    </recommendedName>
</protein>
<sequence length="534" mass="59031">MSPHSPATDTAAAVAVPACAVQPAAGVAAPPPAARLAADTNHLASDVAALRLEPAATTPPASTEPRRRTSSLRPDAANEWDRMPGEVQCMILDAAGPFTKFVNGLLVKADLQGLPRHHHERVWQDAIDADWQGSTDLLPHVDTTSRSLSMSRVFLSRIEHRLDPRDVSRLAIRNGWTDMLDFGRPGILAESAACEGSLTLLKELIDSRKAVRPSVGLVELAAIKGHLKVLQFFENRMPIQEWTPSVGYHAAMSGNLELLVWLKEHCPSCIDATALDGAASGNHIHVLRWLADNTAAVCDWRTFQHAAEADSLEMLELLQERFPDALGIPRRSFVSSEVGVLEWLNKRGLMDRGRLTRHIVKKGKIAALEWAEAHLQIEFKERDLEDGYRNRSNSLLKHAYGRGLPFTMVSAQWAARCGNIDMMCWAISRDRNMIPMLVEASASQGITALVEWWRVHHGIVFGQTELEVAICNLCSHFVKHLLEMDDIEWDLGASRAAVAASRHSPLGFSRLRQVIKEAIDAAAARQTRRRRSAQ</sequence>
<dbReference type="PANTHER" id="PTHR46586">
    <property type="entry name" value="ANKYRIN REPEAT-CONTAINING PROTEIN"/>
    <property type="match status" value="1"/>
</dbReference>
<evidence type="ECO:0000256" key="1">
    <source>
        <dbReference type="SAM" id="MobiDB-lite"/>
    </source>
</evidence>
<dbReference type="PANTHER" id="PTHR46586:SF3">
    <property type="entry name" value="ANKYRIN REPEAT-CONTAINING PROTEIN"/>
    <property type="match status" value="1"/>
</dbReference>
<reference evidence="2 3" key="1">
    <citation type="submission" date="2023-09" db="EMBL/GenBank/DDBJ databases">
        <title>Pangenome analysis of Batrachochytrium dendrobatidis and related Chytrids.</title>
        <authorList>
            <person name="Yacoub M.N."/>
            <person name="Stajich J.E."/>
            <person name="James T.Y."/>
        </authorList>
    </citation>
    <scope>NUCLEOTIDE SEQUENCE [LARGE SCALE GENOMIC DNA]</scope>
    <source>
        <strain evidence="2 3">JEL0888</strain>
    </source>
</reference>
<accession>A0ABR4NHX2</accession>
<feature type="compositionally biased region" description="Low complexity" evidence="1">
    <location>
        <begin position="53"/>
        <end position="63"/>
    </location>
</feature>
<comment type="caution">
    <text evidence="2">The sequence shown here is derived from an EMBL/GenBank/DDBJ whole genome shotgun (WGS) entry which is preliminary data.</text>
</comment>
<name>A0ABR4NHX2_9FUNG</name>
<organism evidence="2 3">
    <name type="scientific">Polyrhizophydium stewartii</name>
    <dbReference type="NCBI Taxonomy" id="2732419"/>
    <lineage>
        <taxon>Eukaryota</taxon>
        <taxon>Fungi</taxon>
        <taxon>Fungi incertae sedis</taxon>
        <taxon>Chytridiomycota</taxon>
        <taxon>Chytridiomycota incertae sedis</taxon>
        <taxon>Chytridiomycetes</taxon>
        <taxon>Rhizophydiales</taxon>
        <taxon>Rhizophydiales incertae sedis</taxon>
        <taxon>Polyrhizophydium</taxon>
    </lineage>
</organism>
<gene>
    <name evidence="2" type="ORF">HK105_201334</name>
</gene>
<feature type="region of interest" description="Disordered" evidence="1">
    <location>
        <begin position="51"/>
        <end position="80"/>
    </location>
</feature>